<sequence>MDWQELRGKLHRDADLPERAFRLDALTRVLNNQHYEHLTYSFSEEYAGNEYIPLSMRRPSTPSNLCRVVVDDSVGFLFADNHFPTIQGKDAAATAVMAAIVRDTNLQERMIDAATRGAVGSVALHLRVIENQLLIDVLPTTHLTPEWDAFRRNPKKVTEKMKVEPQELIALGYDVDPKRGRHWFMRVWDANEETWYLPWPVSDEKAKPVRDDNRSVVHALGFCPIHWIKNLPGGDDFEGPCTFEAMISTVIEYDYLYSQGGRALRYAADPKLILKTDSTTPAVIGGAANALELSKDSDAKYLELDGSAQSTMLEWLRELRNLALESTHGFRASSDKMTMPQSGKAMELLYKATISLASRMRISYGQCGILSLMQMIARAAERTPKGILVDNKYLNKIDVDGLHLNWPNWFEATAADTAQMAQAIHILTTGRVLSRETAINNLAPIFDIADTSEELKRIEKDPQPEAGSATAEPKTPAI</sequence>
<dbReference type="AlphaFoldDB" id="A0A1V2H3Y1"/>
<evidence type="ECO:0000313" key="2">
    <source>
        <dbReference type="EMBL" id="ONG55734.1"/>
    </source>
</evidence>
<proteinExistence type="predicted"/>
<evidence type="ECO:0000256" key="1">
    <source>
        <dbReference type="SAM" id="MobiDB-lite"/>
    </source>
</evidence>
<gene>
    <name evidence="2" type="ORF">BKE38_08690</name>
</gene>
<reference evidence="2 3" key="1">
    <citation type="submission" date="2016-10" db="EMBL/GenBank/DDBJ databases">
        <title>Draft Genome sequence of Roseomonas sp. strain M3.</title>
        <authorList>
            <person name="Subhash Y."/>
            <person name="Lee S."/>
        </authorList>
    </citation>
    <scope>NUCLEOTIDE SEQUENCE [LARGE SCALE GENOMIC DNA]</scope>
    <source>
        <strain evidence="2 3">M3</strain>
    </source>
</reference>
<keyword evidence="3" id="KW-1185">Reference proteome</keyword>
<dbReference type="Proteomes" id="UP000188879">
    <property type="component" value="Unassembled WGS sequence"/>
</dbReference>
<dbReference type="EMBL" id="MLCO01000069">
    <property type="protein sequence ID" value="ONG55734.1"/>
    <property type="molecule type" value="Genomic_DNA"/>
</dbReference>
<feature type="region of interest" description="Disordered" evidence="1">
    <location>
        <begin position="456"/>
        <end position="478"/>
    </location>
</feature>
<evidence type="ECO:0000313" key="3">
    <source>
        <dbReference type="Proteomes" id="UP000188879"/>
    </source>
</evidence>
<protein>
    <recommendedName>
        <fullName evidence="4">Phage portal protein</fullName>
    </recommendedName>
</protein>
<accession>A0A1V2H3Y1</accession>
<name>A0A1V2H3Y1_9PROT</name>
<organism evidence="2 3">
    <name type="scientific">Teichococcus deserti</name>
    <dbReference type="NCBI Taxonomy" id="1817963"/>
    <lineage>
        <taxon>Bacteria</taxon>
        <taxon>Pseudomonadati</taxon>
        <taxon>Pseudomonadota</taxon>
        <taxon>Alphaproteobacteria</taxon>
        <taxon>Acetobacterales</taxon>
        <taxon>Roseomonadaceae</taxon>
        <taxon>Roseomonas</taxon>
    </lineage>
</organism>
<dbReference type="Pfam" id="PF05133">
    <property type="entry name" value="SPP1_portal"/>
    <property type="match status" value="1"/>
</dbReference>
<evidence type="ECO:0008006" key="4">
    <source>
        <dbReference type="Google" id="ProtNLM"/>
    </source>
</evidence>
<comment type="caution">
    <text evidence="2">The sequence shown here is derived from an EMBL/GenBank/DDBJ whole genome shotgun (WGS) entry which is preliminary data.</text>
</comment>
<dbReference type="InterPro" id="IPR021145">
    <property type="entry name" value="Portal_protein_SPP1_Gp6-like"/>
</dbReference>